<dbReference type="GO" id="GO:0006260">
    <property type="term" value="P:DNA replication"/>
    <property type="evidence" value="ECO:0007669"/>
    <property type="project" value="UniProtKB-KW"/>
</dbReference>
<dbReference type="Proteomes" id="UP000198636">
    <property type="component" value="Unassembled WGS sequence"/>
</dbReference>
<sequence>MRLIKKISGKILHRITKIISVIMDSLIHLIENLVLFVGSFFKGCLALISMGGCLFFLLFANLAFRILMSPVGLSTVLFLLSFLIFGGKFASYLKYLKYITTEFLYNTANYLMDQENYKYKAFNEYKADYKKAEEDRIREQQQRYYQQQREWEERFKHQWYYQNYQSGQSSGGYGQGRYGHDFINSNVEFKNKYERCCDIIGVAYDADKSQIKSAYRKKAKEYHPDLSKIPNATKIFQEITAAYEFLNDKNIQLYKNK</sequence>
<dbReference type="PANTHER" id="PTHR43096:SF10">
    <property type="entry name" value="CHAPERONE PROTEIN DNAJ A6, CHLOROPLASTIC"/>
    <property type="match status" value="1"/>
</dbReference>
<dbReference type="InterPro" id="IPR036869">
    <property type="entry name" value="J_dom_sf"/>
</dbReference>
<feature type="transmembrane region" description="Helical" evidence="3">
    <location>
        <begin position="47"/>
        <end position="64"/>
    </location>
</feature>
<keyword evidence="3" id="KW-0812">Transmembrane</keyword>
<dbReference type="STRING" id="1120976.SAMN03080606_04272"/>
<dbReference type="AlphaFoldDB" id="A0A1G5LBV2"/>
<dbReference type="GO" id="GO:0051082">
    <property type="term" value="F:unfolded protein binding"/>
    <property type="evidence" value="ECO:0007669"/>
    <property type="project" value="TreeGrafter"/>
</dbReference>
<protein>
    <submittedName>
        <fullName evidence="5">DnaJ domain-containing protein</fullName>
    </submittedName>
</protein>
<feature type="transmembrane region" description="Helical" evidence="3">
    <location>
        <begin position="21"/>
        <end position="41"/>
    </location>
</feature>
<accession>A0A1G5LBV2</accession>
<organism evidence="5 6">
    <name type="scientific">Alkaliphilus peptidifermentans DSM 18978</name>
    <dbReference type="NCBI Taxonomy" id="1120976"/>
    <lineage>
        <taxon>Bacteria</taxon>
        <taxon>Bacillati</taxon>
        <taxon>Bacillota</taxon>
        <taxon>Clostridia</taxon>
        <taxon>Peptostreptococcales</taxon>
        <taxon>Natronincolaceae</taxon>
        <taxon>Alkaliphilus</taxon>
    </lineage>
</organism>
<dbReference type="PRINTS" id="PR00625">
    <property type="entry name" value="JDOMAIN"/>
</dbReference>
<dbReference type="Gene3D" id="1.10.287.110">
    <property type="entry name" value="DnaJ domain"/>
    <property type="match status" value="1"/>
</dbReference>
<dbReference type="GO" id="GO:0042026">
    <property type="term" value="P:protein refolding"/>
    <property type="evidence" value="ECO:0007669"/>
    <property type="project" value="TreeGrafter"/>
</dbReference>
<dbReference type="SUPFAM" id="SSF46565">
    <property type="entry name" value="Chaperone J-domain"/>
    <property type="match status" value="1"/>
</dbReference>
<evidence type="ECO:0000256" key="3">
    <source>
        <dbReference type="SAM" id="Phobius"/>
    </source>
</evidence>
<dbReference type="CDD" id="cd06257">
    <property type="entry name" value="DnaJ"/>
    <property type="match status" value="1"/>
</dbReference>
<evidence type="ECO:0000259" key="4">
    <source>
        <dbReference type="PROSITE" id="PS50076"/>
    </source>
</evidence>
<keyword evidence="3" id="KW-0472">Membrane</keyword>
<keyword evidence="6" id="KW-1185">Reference proteome</keyword>
<keyword evidence="3" id="KW-1133">Transmembrane helix</keyword>
<proteinExistence type="predicted"/>
<dbReference type="PANTHER" id="PTHR43096">
    <property type="entry name" value="DNAJ HOMOLOG 1, MITOCHONDRIAL-RELATED"/>
    <property type="match status" value="1"/>
</dbReference>
<feature type="transmembrane region" description="Helical" evidence="3">
    <location>
        <begin position="71"/>
        <end position="93"/>
    </location>
</feature>
<dbReference type="Pfam" id="PF00226">
    <property type="entry name" value="DnaJ"/>
    <property type="match status" value="1"/>
</dbReference>
<keyword evidence="1" id="KW-0235">DNA replication</keyword>
<feature type="coiled-coil region" evidence="2">
    <location>
        <begin position="122"/>
        <end position="150"/>
    </location>
</feature>
<dbReference type="GO" id="GO:0005737">
    <property type="term" value="C:cytoplasm"/>
    <property type="evidence" value="ECO:0007669"/>
    <property type="project" value="TreeGrafter"/>
</dbReference>
<evidence type="ECO:0000313" key="5">
    <source>
        <dbReference type="EMBL" id="SCZ10286.1"/>
    </source>
</evidence>
<feature type="domain" description="J" evidence="4">
    <location>
        <begin position="195"/>
        <end position="257"/>
    </location>
</feature>
<evidence type="ECO:0000313" key="6">
    <source>
        <dbReference type="Proteomes" id="UP000198636"/>
    </source>
</evidence>
<gene>
    <name evidence="5" type="ORF">SAMN03080606_04272</name>
</gene>
<dbReference type="SMART" id="SM00271">
    <property type="entry name" value="DnaJ"/>
    <property type="match status" value="1"/>
</dbReference>
<dbReference type="EMBL" id="FMUS01000049">
    <property type="protein sequence ID" value="SCZ10286.1"/>
    <property type="molecule type" value="Genomic_DNA"/>
</dbReference>
<name>A0A1G5LBV2_9FIRM</name>
<dbReference type="InterPro" id="IPR001623">
    <property type="entry name" value="DnaJ_domain"/>
</dbReference>
<keyword evidence="2" id="KW-0175">Coiled coil</keyword>
<evidence type="ECO:0000256" key="2">
    <source>
        <dbReference type="SAM" id="Coils"/>
    </source>
</evidence>
<dbReference type="RefSeq" id="WP_091547610.1">
    <property type="nucleotide sequence ID" value="NZ_FMUS01000049.1"/>
</dbReference>
<dbReference type="PROSITE" id="PS50076">
    <property type="entry name" value="DNAJ_2"/>
    <property type="match status" value="1"/>
</dbReference>
<dbReference type="OrthoDB" id="9779889at2"/>
<evidence type="ECO:0000256" key="1">
    <source>
        <dbReference type="ARBA" id="ARBA00022705"/>
    </source>
</evidence>
<reference evidence="5 6" key="1">
    <citation type="submission" date="2016-10" db="EMBL/GenBank/DDBJ databases">
        <authorList>
            <person name="de Groot N.N."/>
        </authorList>
    </citation>
    <scope>NUCLEOTIDE SEQUENCE [LARGE SCALE GENOMIC DNA]</scope>
    <source>
        <strain evidence="5 6">DSM 18978</strain>
    </source>
</reference>